<dbReference type="Pfam" id="PF13692">
    <property type="entry name" value="Glyco_trans_1_4"/>
    <property type="match status" value="1"/>
</dbReference>
<dbReference type="FunFam" id="3.40.50.2000:FF:000303">
    <property type="entry name" value="GDP-mannose-dependent alpha-mannosyltransferase"/>
    <property type="match status" value="1"/>
</dbReference>
<dbReference type="GO" id="GO:0008610">
    <property type="term" value="P:lipid biosynthetic process"/>
    <property type="evidence" value="ECO:0007669"/>
    <property type="project" value="UniProtKB-ARBA"/>
</dbReference>
<keyword evidence="1 4" id="KW-0328">Glycosyltransferase</keyword>
<dbReference type="AlphaFoldDB" id="A0A5N5VDB9"/>
<feature type="domain" description="Glycosyltransferase subfamily 4-like N-terminal" evidence="3">
    <location>
        <begin position="66"/>
        <end position="234"/>
    </location>
</feature>
<evidence type="ECO:0000256" key="2">
    <source>
        <dbReference type="ARBA" id="ARBA00022679"/>
    </source>
</evidence>
<protein>
    <submittedName>
        <fullName evidence="4">GDP-mannose-dependent alpha-mannosyltransferase</fullName>
    </submittedName>
</protein>
<dbReference type="GO" id="GO:0016758">
    <property type="term" value="F:hexosyltransferase activity"/>
    <property type="evidence" value="ECO:0007669"/>
    <property type="project" value="TreeGrafter"/>
</dbReference>
<dbReference type="EMBL" id="ANBP01000001">
    <property type="protein sequence ID" value="KAB7759952.1"/>
    <property type="molecule type" value="Genomic_DNA"/>
</dbReference>
<sequence>MQPTTATSATSIVTTTARHLRTSARYNDRHRVFVCRPPAGNRADSRGGKHSGMRVAIVAESFLPNVNGVTNSVLRVLEHLRRTGHEALVIAPDTPRGHPAADRLHDGVRVHRVPSNMVPGITSLPVGLPRPRIVNVLRGFSPDVVHLASPALLGYGGLLAARRLGVPTVAVYQTDVAGFAQSYGLGFAARGAWAWTRHLHRRADRTLAPSTAAIEDLVGHGVPRVYRWGRGVDVTGFAPSNRDDALRRRWSPQGRPIVGFVGRLAPEKHVERLAVLGRRADLQLVVVGDGVERARLERLLPTAVFTGALHGAQLAAGYASMDVFVHPGEHETFCQAVQEAMASGLPVVAPDAGGPRDLVTPARTGLLLPVAEFERGLSGAVDHLLAYRRRYAVAARRSVLTRTWPALCDELLGHYEAVLATGHRGVGGRLTVA</sequence>
<name>A0A5N5VDB9_MYCPH</name>
<dbReference type="PANTHER" id="PTHR45947:SF3">
    <property type="entry name" value="SULFOQUINOVOSYL TRANSFERASE SQD2"/>
    <property type="match status" value="1"/>
</dbReference>
<evidence type="ECO:0000313" key="5">
    <source>
        <dbReference type="Proteomes" id="UP000325690"/>
    </source>
</evidence>
<dbReference type="GO" id="GO:1901137">
    <property type="term" value="P:carbohydrate derivative biosynthetic process"/>
    <property type="evidence" value="ECO:0007669"/>
    <property type="project" value="UniProtKB-ARBA"/>
</dbReference>
<dbReference type="Pfam" id="PF13439">
    <property type="entry name" value="Glyco_transf_4"/>
    <property type="match status" value="1"/>
</dbReference>
<organism evidence="4 5">
    <name type="scientific">Mycolicibacterium phlei DSM 43239 = CCUG 21000</name>
    <dbReference type="NCBI Taxonomy" id="1226750"/>
    <lineage>
        <taxon>Bacteria</taxon>
        <taxon>Bacillati</taxon>
        <taxon>Actinomycetota</taxon>
        <taxon>Actinomycetes</taxon>
        <taxon>Mycobacteriales</taxon>
        <taxon>Mycobacteriaceae</taxon>
        <taxon>Mycolicibacterium</taxon>
    </lineage>
</organism>
<dbReference type="Proteomes" id="UP000325690">
    <property type="component" value="Unassembled WGS sequence"/>
</dbReference>
<accession>A0A5N5VDB9</accession>
<dbReference type="SUPFAM" id="SSF53756">
    <property type="entry name" value="UDP-Glycosyltransferase/glycogen phosphorylase"/>
    <property type="match status" value="1"/>
</dbReference>
<evidence type="ECO:0000256" key="1">
    <source>
        <dbReference type="ARBA" id="ARBA00022676"/>
    </source>
</evidence>
<dbReference type="Gene3D" id="3.40.50.2000">
    <property type="entry name" value="Glycogen Phosphorylase B"/>
    <property type="match status" value="2"/>
</dbReference>
<evidence type="ECO:0000259" key="3">
    <source>
        <dbReference type="Pfam" id="PF13439"/>
    </source>
</evidence>
<gene>
    <name evidence="4" type="ORF">MPHL21000_02690</name>
</gene>
<dbReference type="InterPro" id="IPR050194">
    <property type="entry name" value="Glycosyltransferase_grp1"/>
</dbReference>
<proteinExistence type="predicted"/>
<keyword evidence="2 4" id="KW-0808">Transferase</keyword>
<dbReference type="GO" id="GO:1903509">
    <property type="term" value="P:liposaccharide metabolic process"/>
    <property type="evidence" value="ECO:0007669"/>
    <property type="project" value="UniProtKB-ARBA"/>
</dbReference>
<reference evidence="4 5" key="1">
    <citation type="submission" date="2012-10" db="EMBL/GenBank/DDBJ databases">
        <title>The draft sequence of the Mycobacterium pheli genome.</title>
        <authorList>
            <person name="Pettersson B.M.F."/>
            <person name="Das S."/>
            <person name="Dasgupta S."/>
            <person name="Bhattacharya A."/>
            <person name="Kirsebom L.A."/>
        </authorList>
    </citation>
    <scope>NUCLEOTIDE SEQUENCE [LARGE SCALE GENOMIC DNA]</scope>
    <source>
        <strain evidence="4 5">CCUG 21000</strain>
    </source>
</reference>
<dbReference type="CDD" id="cd03814">
    <property type="entry name" value="GT4-like"/>
    <property type="match status" value="1"/>
</dbReference>
<dbReference type="InterPro" id="IPR028098">
    <property type="entry name" value="Glyco_trans_4-like_N"/>
</dbReference>
<evidence type="ECO:0000313" key="4">
    <source>
        <dbReference type="EMBL" id="KAB7759952.1"/>
    </source>
</evidence>
<dbReference type="PANTHER" id="PTHR45947">
    <property type="entry name" value="SULFOQUINOVOSYL TRANSFERASE SQD2"/>
    <property type="match status" value="1"/>
</dbReference>
<comment type="caution">
    <text evidence="4">The sequence shown here is derived from an EMBL/GenBank/DDBJ whole genome shotgun (WGS) entry which is preliminary data.</text>
</comment>
<keyword evidence="5" id="KW-1185">Reference proteome</keyword>